<dbReference type="SMART" id="SM00382">
    <property type="entry name" value="AAA"/>
    <property type="match status" value="1"/>
</dbReference>
<evidence type="ECO:0000256" key="1">
    <source>
        <dbReference type="SAM" id="Phobius"/>
    </source>
</evidence>
<keyword evidence="1" id="KW-0812">Transmembrane</keyword>
<keyword evidence="1" id="KW-1133">Transmembrane helix</keyword>
<evidence type="ECO:0000313" key="4">
    <source>
        <dbReference type="Proteomes" id="UP001549119"/>
    </source>
</evidence>
<feature type="transmembrane region" description="Helical" evidence="1">
    <location>
        <begin position="276"/>
        <end position="296"/>
    </location>
</feature>
<name>A0ABV2NTY6_9HYPH</name>
<dbReference type="InterPro" id="IPR002789">
    <property type="entry name" value="HerA_central"/>
</dbReference>
<feature type="domain" description="AAA+ ATPase" evidence="2">
    <location>
        <begin position="19"/>
        <end position="197"/>
    </location>
</feature>
<dbReference type="Proteomes" id="UP001549119">
    <property type="component" value="Unassembled WGS sequence"/>
</dbReference>
<proteinExistence type="predicted"/>
<gene>
    <name evidence="3" type="ORF">ABIC20_007381</name>
</gene>
<dbReference type="InterPro" id="IPR003593">
    <property type="entry name" value="AAA+_ATPase"/>
</dbReference>
<dbReference type="PANTHER" id="PTHR42957">
    <property type="entry name" value="HELICASE MJ1565-RELATED"/>
    <property type="match status" value="1"/>
</dbReference>
<dbReference type="PANTHER" id="PTHR42957:SF2">
    <property type="entry name" value="HELICASE HERA CENTRAL DOMAIN-CONTAINING PROTEIN"/>
    <property type="match status" value="1"/>
</dbReference>
<sequence>MIGHDANGQEIALDADKLTGTHLAIIGNTGAGKTHTVRKVLEQLWGHGVQIIIDPEQEFHTLRQLHPYVIFGGPHADAPRGAAFRLARWILETKTSVIIQFNDTEGMDAQRLWIGKFLDALMTQPRDLWQPAFVVIDEAHRYAPQSGPADTSRRAICTLMSQGRKRGFTGILCTQRLAKITKDATGECNTWLVGRVGQVLDRNAAANNLGFPLKSDEALGLRDLDPGQFWGFGIAIGKQPVLISVAPTQSKHLKLGEAFVPTKLVNRPRLPNESPWLAKLAVAGVLMAFVTLVALLPHLA</sequence>
<accession>A0ABV2NTY6</accession>
<dbReference type="InterPro" id="IPR008571">
    <property type="entry name" value="HerA-like"/>
</dbReference>
<dbReference type="EMBL" id="JBEPNW010000008">
    <property type="protein sequence ID" value="MET3869996.1"/>
    <property type="molecule type" value="Genomic_DNA"/>
</dbReference>
<keyword evidence="4" id="KW-1185">Reference proteome</keyword>
<reference evidence="3 4" key="1">
    <citation type="submission" date="2024-06" db="EMBL/GenBank/DDBJ databases">
        <title>Genomics of switchgrass bacterial isolates.</title>
        <authorList>
            <person name="Shade A."/>
        </authorList>
    </citation>
    <scope>NUCLEOTIDE SEQUENCE [LARGE SCALE GENOMIC DNA]</scope>
    <source>
        <strain evidence="3 4">PvP084</strain>
    </source>
</reference>
<dbReference type="Pfam" id="PF05707">
    <property type="entry name" value="Zot"/>
    <property type="match status" value="1"/>
</dbReference>
<dbReference type="SUPFAM" id="SSF52540">
    <property type="entry name" value="P-loop containing nucleoside triphosphate hydrolases"/>
    <property type="match status" value="1"/>
</dbReference>
<dbReference type="Pfam" id="PF01935">
    <property type="entry name" value="DUF87"/>
    <property type="match status" value="1"/>
</dbReference>
<dbReference type="Gene3D" id="3.40.50.300">
    <property type="entry name" value="P-loop containing nucleotide triphosphate hydrolases"/>
    <property type="match status" value="1"/>
</dbReference>
<organism evidence="3 4">
    <name type="scientific">Methylobacterium radiotolerans</name>
    <dbReference type="NCBI Taxonomy" id="31998"/>
    <lineage>
        <taxon>Bacteria</taxon>
        <taxon>Pseudomonadati</taxon>
        <taxon>Pseudomonadota</taxon>
        <taxon>Alphaproteobacteria</taxon>
        <taxon>Hyphomicrobiales</taxon>
        <taxon>Methylobacteriaceae</taxon>
        <taxon>Methylobacterium</taxon>
    </lineage>
</organism>
<dbReference type="RefSeq" id="WP_209651112.1">
    <property type="nucleotide sequence ID" value="NZ_JBEPNV010000005.1"/>
</dbReference>
<evidence type="ECO:0000259" key="2">
    <source>
        <dbReference type="SMART" id="SM00382"/>
    </source>
</evidence>
<dbReference type="InterPro" id="IPR008900">
    <property type="entry name" value="Zot_N"/>
</dbReference>
<protein>
    <recommendedName>
        <fullName evidence="2">AAA+ ATPase domain-containing protein</fullName>
    </recommendedName>
</protein>
<keyword evidence="1" id="KW-0472">Membrane</keyword>
<comment type="caution">
    <text evidence="3">The sequence shown here is derived from an EMBL/GenBank/DDBJ whole genome shotgun (WGS) entry which is preliminary data.</text>
</comment>
<evidence type="ECO:0000313" key="3">
    <source>
        <dbReference type="EMBL" id="MET3869996.1"/>
    </source>
</evidence>
<dbReference type="InterPro" id="IPR027417">
    <property type="entry name" value="P-loop_NTPase"/>
</dbReference>